<dbReference type="InterPro" id="IPR001789">
    <property type="entry name" value="Sig_transdc_resp-reg_receiver"/>
</dbReference>
<dbReference type="Gene3D" id="3.40.50.2300">
    <property type="match status" value="1"/>
</dbReference>
<dbReference type="PROSITE" id="PS50110">
    <property type="entry name" value="RESPONSE_REGULATORY"/>
    <property type="match status" value="1"/>
</dbReference>
<dbReference type="EMBL" id="WNKU01000011">
    <property type="protein sequence ID" value="MTV49429.1"/>
    <property type="molecule type" value="Genomic_DNA"/>
</dbReference>
<reference evidence="5 6" key="1">
    <citation type="submission" date="2019-11" db="EMBL/GenBank/DDBJ databases">
        <title>Whole-genome sequence of a the green, strictly anaerobic photosynthetic bacterium Heliobacillus mobilis DSM 6151.</title>
        <authorList>
            <person name="Kyndt J.A."/>
            <person name="Meyer T.E."/>
        </authorList>
    </citation>
    <scope>NUCLEOTIDE SEQUENCE [LARGE SCALE GENOMIC DNA]</scope>
    <source>
        <strain evidence="5 6">DSM 6151</strain>
    </source>
</reference>
<comment type="caution">
    <text evidence="5">The sequence shown here is derived from an EMBL/GenBank/DDBJ whole genome shotgun (WGS) entry which is preliminary data.</text>
</comment>
<dbReference type="GO" id="GO:0000160">
    <property type="term" value="P:phosphorelay signal transduction system"/>
    <property type="evidence" value="ECO:0007669"/>
    <property type="project" value="InterPro"/>
</dbReference>
<name>A0A6I3SKJ9_HELMO</name>
<dbReference type="SMART" id="SM00448">
    <property type="entry name" value="REC"/>
    <property type="match status" value="1"/>
</dbReference>
<dbReference type="InterPro" id="IPR011006">
    <property type="entry name" value="CheY-like_superfamily"/>
</dbReference>
<organism evidence="5 6">
    <name type="scientific">Heliobacterium mobile</name>
    <name type="common">Heliobacillus mobilis</name>
    <dbReference type="NCBI Taxonomy" id="28064"/>
    <lineage>
        <taxon>Bacteria</taxon>
        <taxon>Bacillati</taxon>
        <taxon>Bacillota</taxon>
        <taxon>Clostridia</taxon>
        <taxon>Eubacteriales</taxon>
        <taxon>Heliobacteriaceae</taxon>
        <taxon>Heliobacterium</taxon>
    </lineage>
</organism>
<evidence type="ECO:0000256" key="3">
    <source>
        <dbReference type="PROSITE-ProRule" id="PRU00169"/>
    </source>
</evidence>
<dbReference type="OrthoDB" id="9779069at2"/>
<comment type="function">
    <text evidence="2">May play the central regulatory role in sporulation. It may be an element of the effector pathway responsible for the activation of sporulation genes in response to nutritional stress. Spo0A may act in concert with spo0H (a sigma factor) to control the expression of some genes that are critical to the sporulation process.</text>
</comment>
<dbReference type="Pfam" id="PF00072">
    <property type="entry name" value="Response_reg"/>
    <property type="match status" value="1"/>
</dbReference>
<dbReference type="SUPFAM" id="SSF52172">
    <property type="entry name" value="CheY-like"/>
    <property type="match status" value="1"/>
</dbReference>
<dbReference type="PANTHER" id="PTHR43228">
    <property type="entry name" value="TWO-COMPONENT RESPONSE REGULATOR"/>
    <property type="match status" value="1"/>
</dbReference>
<protein>
    <recommendedName>
        <fullName evidence="1">Stage 0 sporulation protein A homolog</fullName>
    </recommendedName>
</protein>
<dbReference type="AlphaFoldDB" id="A0A6I3SKJ9"/>
<evidence type="ECO:0000256" key="2">
    <source>
        <dbReference type="ARBA" id="ARBA00024867"/>
    </source>
</evidence>
<accession>A0A6I3SKJ9</accession>
<sequence>MAENQTQKRIMLVDDSPFIHKALSKALVPAGYEICGTFRNGLQAVEAYGNLLPDLLIMDITMPVMDGVQAAREITARYPGAKIAMLSAMGDEDILAEAKEAGALGFMTKPFANDELLAAVSDYLTK</sequence>
<dbReference type="PANTHER" id="PTHR43228:SF1">
    <property type="entry name" value="TWO-COMPONENT RESPONSE REGULATOR ARR22"/>
    <property type="match status" value="1"/>
</dbReference>
<proteinExistence type="predicted"/>
<keyword evidence="6" id="KW-1185">Reference proteome</keyword>
<feature type="domain" description="Response regulatory" evidence="4">
    <location>
        <begin position="9"/>
        <end position="124"/>
    </location>
</feature>
<dbReference type="InterPro" id="IPR052048">
    <property type="entry name" value="ST_Response_Regulator"/>
</dbReference>
<evidence type="ECO:0000313" key="5">
    <source>
        <dbReference type="EMBL" id="MTV49429.1"/>
    </source>
</evidence>
<dbReference type="Proteomes" id="UP000430670">
    <property type="component" value="Unassembled WGS sequence"/>
</dbReference>
<keyword evidence="3" id="KW-0597">Phosphoprotein</keyword>
<dbReference type="RefSeq" id="WP_155476535.1">
    <property type="nucleotide sequence ID" value="NZ_WNKU01000011.1"/>
</dbReference>
<gene>
    <name evidence="5" type="ORF">GJ688_10615</name>
</gene>
<evidence type="ECO:0000256" key="1">
    <source>
        <dbReference type="ARBA" id="ARBA00018672"/>
    </source>
</evidence>
<evidence type="ECO:0000259" key="4">
    <source>
        <dbReference type="PROSITE" id="PS50110"/>
    </source>
</evidence>
<feature type="modified residue" description="4-aspartylphosphate" evidence="3">
    <location>
        <position position="59"/>
    </location>
</feature>
<evidence type="ECO:0000313" key="6">
    <source>
        <dbReference type="Proteomes" id="UP000430670"/>
    </source>
</evidence>